<accession>A0A1Y2M3W7</accession>
<dbReference type="InParanoid" id="A0A1Y2M3W7"/>
<name>A0A1Y2M3W7_EPING</name>
<keyword evidence="2" id="KW-1185">Reference proteome</keyword>
<evidence type="ECO:0000313" key="1">
    <source>
        <dbReference type="EMBL" id="OSS50780.1"/>
    </source>
</evidence>
<proteinExistence type="predicted"/>
<organism evidence="1 2">
    <name type="scientific">Epicoccum nigrum</name>
    <name type="common">Soil fungus</name>
    <name type="synonym">Epicoccum purpurascens</name>
    <dbReference type="NCBI Taxonomy" id="105696"/>
    <lineage>
        <taxon>Eukaryota</taxon>
        <taxon>Fungi</taxon>
        <taxon>Dikarya</taxon>
        <taxon>Ascomycota</taxon>
        <taxon>Pezizomycotina</taxon>
        <taxon>Dothideomycetes</taxon>
        <taxon>Pleosporomycetidae</taxon>
        <taxon>Pleosporales</taxon>
        <taxon>Pleosporineae</taxon>
        <taxon>Didymellaceae</taxon>
        <taxon>Epicoccum</taxon>
    </lineage>
</organism>
<reference evidence="1 2" key="1">
    <citation type="journal article" date="2017" name="Genome Announc.">
        <title>Genome sequence of the saprophytic ascomycete Epicoccum nigrum ICMP 19927 strain isolated from New Zealand.</title>
        <authorList>
            <person name="Fokin M."/>
            <person name="Fleetwood D."/>
            <person name="Weir B.S."/>
            <person name="Villas-Boas S.G."/>
        </authorList>
    </citation>
    <scope>NUCLEOTIDE SEQUENCE [LARGE SCALE GENOMIC DNA]</scope>
    <source>
        <strain evidence="1 2">ICMP 19927</strain>
    </source>
</reference>
<evidence type="ECO:0000313" key="2">
    <source>
        <dbReference type="Proteomes" id="UP000193240"/>
    </source>
</evidence>
<gene>
    <name evidence="1" type="ORF">B5807_04309</name>
</gene>
<dbReference type="AlphaFoldDB" id="A0A1Y2M3W7"/>
<protein>
    <submittedName>
        <fullName evidence="1">Uncharacterized protein</fullName>
    </submittedName>
</protein>
<sequence length="120" mass="13417">MCRMLKVSASNPFRPAHAPNSADTIAVQIIMMLVAIHDWRRAGNLVECPSSEEVSLLASKPSLSSDFTGLYDSVRFCILMPNILMVQMKRKCKKEKSWGKNDDKAHVYAEIIATTFATQL</sequence>
<dbReference type="EMBL" id="KZ107841">
    <property type="protein sequence ID" value="OSS50780.1"/>
    <property type="molecule type" value="Genomic_DNA"/>
</dbReference>
<dbReference type="Proteomes" id="UP000193240">
    <property type="component" value="Unassembled WGS sequence"/>
</dbReference>